<dbReference type="AlphaFoldDB" id="A0A2U2HDS5"/>
<feature type="transmembrane region" description="Helical" evidence="1">
    <location>
        <begin position="223"/>
        <end position="244"/>
    </location>
</feature>
<gene>
    <name evidence="2" type="ORF">C7C56_024895</name>
</gene>
<dbReference type="OrthoDB" id="9111327at2"/>
<dbReference type="Proteomes" id="UP000241421">
    <property type="component" value="Unassembled WGS sequence"/>
</dbReference>
<feature type="transmembrane region" description="Helical" evidence="1">
    <location>
        <begin position="92"/>
        <end position="110"/>
    </location>
</feature>
<dbReference type="Pfam" id="PF12412">
    <property type="entry name" value="DUF3667"/>
    <property type="match status" value="1"/>
</dbReference>
<proteinExistence type="predicted"/>
<feature type="transmembrane region" description="Helical" evidence="1">
    <location>
        <begin position="280"/>
        <end position="303"/>
    </location>
</feature>
<keyword evidence="1" id="KW-0472">Membrane</keyword>
<protein>
    <submittedName>
        <fullName evidence="2">DUF3667 domain-containing protein</fullName>
    </submittedName>
</protein>
<evidence type="ECO:0000313" key="3">
    <source>
        <dbReference type="Proteomes" id="UP000241421"/>
    </source>
</evidence>
<keyword evidence="1" id="KW-0812">Transmembrane</keyword>
<name>A0A2U2HDS5_9BURK</name>
<evidence type="ECO:0000313" key="2">
    <source>
        <dbReference type="EMBL" id="PWF41330.1"/>
    </source>
</evidence>
<feature type="transmembrane region" description="Helical" evidence="1">
    <location>
        <begin position="192"/>
        <end position="211"/>
    </location>
</feature>
<evidence type="ECO:0000256" key="1">
    <source>
        <dbReference type="SAM" id="Phobius"/>
    </source>
</evidence>
<dbReference type="RefSeq" id="WP_106760043.1">
    <property type="nucleotide sequence ID" value="NZ_PXWF02000313.1"/>
</dbReference>
<keyword evidence="3" id="KW-1185">Reference proteome</keyword>
<dbReference type="InterPro" id="IPR022134">
    <property type="entry name" value="DUF3667"/>
</dbReference>
<dbReference type="EMBL" id="PXWF02000313">
    <property type="protein sequence ID" value="PWF41330.1"/>
    <property type="molecule type" value="Genomic_DNA"/>
</dbReference>
<reference evidence="2 3" key="1">
    <citation type="submission" date="2018-04" db="EMBL/GenBank/DDBJ databases">
        <title>Massilia violaceinigra sp. nov., a novel purple-pigmented bacterium isolated from Tianshan glacier, Xinjiang, China.</title>
        <authorList>
            <person name="Wang H."/>
        </authorList>
    </citation>
    <scope>NUCLEOTIDE SEQUENCE [LARGE SCALE GENOMIC DNA]</scope>
    <source>
        <strain evidence="2 3">B448-2</strain>
    </source>
</reference>
<accession>A0A2U2HDS5</accession>
<feature type="transmembrane region" description="Helical" evidence="1">
    <location>
        <begin position="250"/>
        <end position="268"/>
    </location>
</feature>
<organism evidence="2 3">
    <name type="scientific">Massilia glaciei</name>
    <dbReference type="NCBI Taxonomy" id="1524097"/>
    <lineage>
        <taxon>Bacteria</taxon>
        <taxon>Pseudomonadati</taxon>
        <taxon>Pseudomonadota</taxon>
        <taxon>Betaproteobacteria</taxon>
        <taxon>Burkholderiales</taxon>
        <taxon>Oxalobacteraceae</taxon>
        <taxon>Telluria group</taxon>
        <taxon>Massilia</taxon>
    </lineage>
</organism>
<keyword evidence="1" id="KW-1133">Transmembrane helix</keyword>
<sequence length="304" mass="34112">MKSETARHPDLDEETGNCHNCGAGVSYHYCAVCGQETKLHVASAREFLHEFVGHYVALEGKLWHSLWLLMMRPGALTAEYIAGRRARYVQPLRIYLTFSILFFALIKYTGSDLTLVQQTEAEKKAAAAEISRGNVARAGGGGVPTTLPRRDDVQLKTNLGELNPAWEARLRQIWSLPEAERTKLLQYAFFSYVPYAVFALMPLFAFYLKLLYLGTGRRYGEHFLFALHANAFAFLMFGLIYIVPTELARVAMAVWLMSYLPLAMRRVYGGSVLATAARWSALMLVHLCSIFSAIALTLFLALIV</sequence>
<comment type="caution">
    <text evidence="2">The sequence shown here is derived from an EMBL/GenBank/DDBJ whole genome shotgun (WGS) entry which is preliminary data.</text>
</comment>